<evidence type="ECO:0000256" key="1">
    <source>
        <dbReference type="PROSITE-ProRule" id="PRU00023"/>
    </source>
</evidence>
<keyword evidence="1" id="KW-0040">ANK repeat</keyword>
<protein>
    <submittedName>
        <fullName evidence="6">Ion transport domain-containing protein</fullName>
    </submittedName>
</protein>
<evidence type="ECO:0000313" key="7">
    <source>
        <dbReference type="Proteomes" id="UP001152797"/>
    </source>
</evidence>
<feature type="transmembrane region" description="Helical" evidence="3">
    <location>
        <begin position="810"/>
        <end position="829"/>
    </location>
</feature>
<evidence type="ECO:0000256" key="3">
    <source>
        <dbReference type="SAM" id="Phobius"/>
    </source>
</evidence>
<keyword evidence="3" id="KW-1133">Transmembrane helix</keyword>
<dbReference type="AlphaFoldDB" id="A0A9P1G3N0"/>
<dbReference type="Proteomes" id="UP001152797">
    <property type="component" value="Unassembled WGS sequence"/>
</dbReference>
<feature type="transmembrane region" description="Helical" evidence="3">
    <location>
        <begin position="658"/>
        <end position="679"/>
    </location>
</feature>
<dbReference type="EMBL" id="CAMXCT010002168">
    <property type="protein sequence ID" value="CAI3996172.1"/>
    <property type="molecule type" value="Genomic_DNA"/>
</dbReference>
<feature type="repeat" description="ANK" evidence="1">
    <location>
        <begin position="219"/>
        <end position="251"/>
    </location>
</feature>
<evidence type="ECO:0000256" key="2">
    <source>
        <dbReference type="SAM" id="MobiDB-lite"/>
    </source>
</evidence>
<dbReference type="SUPFAM" id="SSF48403">
    <property type="entry name" value="Ankyrin repeat"/>
    <property type="match status" value="1"/>
</dbReference>
<dbReference type="EMBL" id="CAMXCT030002168">
    <property type="protein sequence ID" value="CAL4783484.1"/>
    <property type="molecule type" value="Genomic_DNA"/>
</dbReference>
<comment type="caution">
    <text evidence="4">The sequence shown here is derived from an EMBL/GenBank/DDBJ whole genome shotgun (WGS) entry which is preliminary data.</text>
</comment>
<sequence>MWRPSCGRLAGTGLMCSRRGHVLHPCLGGPQPWPSPASLEPPFSPFASFSTQRDVASNIRSVLSFEPWAHGEHHLEVPCMSYHAAQQSDKDLDFVWNESSCRGGPLHRAVLHNSLTKVKELVESSKNPSNSVRSQFSFEDHETGEEGRAEAVHIAASRGHLDIMKYLLDKRADPAAKVVVSGRPKYDVLHAAVLGEGRGGRVDMVDFLYGVTSPSVDSEGRSLIHIAFLTGSREIIEYLRSRNSDLKHMHSFRQTPREQLDTGVQQPLSFGILGGQMSEDLLSEMAQPTAGSLKIFIEECPQCIPAFLDRIKSEEENITATEIARHLTAIDIAKVLRESPEAALALLRGCTTEPECGNSGWHALPTRVSFADRDWMQTFRTMFNPVRYMLTFYVDEVTWKFDSNRFEHPEWHKYITNRDFGRPVLDAEIQVCHVQDILCAEVFGAMCTEENVESEIMAEDNLIRAAVRHVFWNGCCRVDLTTVLLNFWGLGLLIAEEALMYDADLAAEVMPTARMGKGRRLFNHGHGTVGATGPTSRGGKSFLTGFLDGVMNEGEDPTVDAWIAISWIGAKGVIDAWQEWLQFRGFCEIGRASDYFALDNLLDMVCSCFPMLLFLNPDNTMILICAVFLYWCRLLDCFTSAEFIGLEILPIRKMAMGLLPALAVTLVAFCAFTHAFYLVNGGPKVESMMDVVFETFATLITAALPPDISTNSSEHQVKLCLCIMAVSFFTVFILNIFIGVMGELYVKEKQRSEHTFRMYRASSCYQYLLRSRVLPCGMMSERRGFMMMFGAGGLALAVQIYGFLNHNSTLPGSSIIFFVCQTLIMMGAYQSPDTPWVRGGRSGFYLWFCKEKTPDNLEPLVQDVSNTLEHMKGILASKVSFSEHGTTEIGAGHGAPNGLSTTAKARFFRASLL</sequence>
<evidence type="ECO:0000313" key="6">
    <source>
        <dbReference type="EMBL" id="CAL4783484.1"/>
    </source>
</evidence>
<proteinExistence type="predicted"/>
<name>A0A9P1G3N0_9DINO</name>
<dbReference type="InterPro" id="IPR036770">
    <property type="entry name" value="Ankyrin_rpt-contain_sf"/>
</dbReference>
<feature type="compositionally biased region" description="Polar residues" evidence="2">
    <location>
        <begin position="124"/>
        <end position="137"/>
    </location>
</feature>
<dbReference type="SMART" id="SM00248">
    <property type="entry name" value="ANK"/>
    <property type="match status" value="4"/>
</dbReference>
<dbReference type="PANTHER" id="PTHR24121:SF23">
    <property type="entry name" value="NO MECHANORECEPTOR POTENTIAL C, ISOFORM H"/>
    <property type="match status" value="1"/>
</dbReference>
<reference evidence="5" key="2">
    <citation type="submission" date="2024-04" db="EMBL/GenBank/DDBJ databases">
        <authorList>
            <person name="Chen Y."/>
            <person name="Shah S."/>
            <person name="Dougan E. K."/>
            <person name="Thang M."/>
            <person name="Chan C."/>
        </authorList>
    </citation>
    <scope>NUCLEOTIDE SEQUENCE [LARGE SCALE GENOMIC DNA]</scope>
</reference>
<dbReference type="PANTHER" id="PTHR24121">
    <property type="entry name" value="NO MECHANORECEPTOR POTENTIAL C, ISOFORM D-RELATED"/>
    <property type="match status" value="1"/>
</dbReference>
<reference evidence="4" key="1">
    <citation type="submission" date="2022-10" db="EMBL/GenBank/DDBJ databases">
        <authorList>
            <person name="Chen Y."/>
            <person name="Dougan E. K."/>
            <person name="Chan C."/>
            <person name="Rhodes N."/>
            <person name="Thang M."/>
        </authorList>
    </citation>
    <scope>NUCLEOTIDE SEQUENCE</scope>
</reference>
<keyword evidence="3" id="KW-0472">Membrane</keyword>
<organism evidence="4">
    <name type="scientific">Cladocopium goreaui</name>
    <dbReference type="NCBI Taxonomy" id="2562237"/>
    <lineage>
        <taxon>Eukaryota</taxon>
        <taxon>Sar</taxon>
        <taxon>Alveolata</taxon>
        <taxon>Dinophyceae</taxon>
        <taxon>Suessiales</taxon>
        <taxon>Symbiodiniaceae</taxon>
        <taxon>Cladocopium</taxon>
    </lineage>
</organism>
<feature type="region of interest" description="Disordered" evidence="2">
    <location>
        <begin position="122"/>
        <end position="142"/>
    </location>
</feature>
<dbReference type="Pfam" id="PF12796">
    <property type="entry name" value="Ank_2"/>
    <property type="match status" value="1"/>
</dbReference>
<feature type="transmembrane region" description="Helical" evidence="3">
    <location>
        <begin position="785"/>
        <end position="804"/>
    </location>
</feature>
<evidence type="ECO:0000313" key="5">
    <source>
        <dbReference type="EMBL" id="CAL1149547.1"/>
    </source>
</evidence>
<accession>A0A9P1G3N0</accession>
<evidence type="ECO:0000313" key="4">
    <source>
        <dbReference type="EMBL" id="CAI3996172.1"/>
    </source>
</evidence>
<dbReference type="EMBL" id="CAMXCT020002168">
    <property type="protein sequence ID" value="CAL1149547.1"/>
    <property type="molecule type" value="Genomic_DNA"/>
</dbReference>
<dbReference type="PROSITE" id="PS50297">
    <property type="entry name" value="ANK_REP_REGION"/>
    <property type="match status" value="1"/>
</dbReference>
<dbReference type="InterPro" id="IPR002110">
    <property type="entry name" value="Ankyrin_rpt"/>
</dbReference>
<feature type="transmembrane region" description="Helical" evidence="3">
    <location>
        <begin position="716"/>
        <end position="741"/>
    </location>
</feature>
<dbReference type="PROSITE" id="PS50088">
    <property type="entry name" value="ANK_REPEAT"/>
    <property type="match status" value="2"/>
</dbReference>
<dbReference type="Gene3D" id="1.25.40.20">
    <property type="entry name" value="Ankyrin repeat-containing domain"/>
    <property type="match status" value="1"/>
</dbReference>
<keyword evidence="3" id="KW-0812">Transmembrane</keyword>
<keyword evidence="7" id="KW-1185">Reference proteome</keyword>
<gene>
    <name evidence="4" type="ORF">C1SCF055_LOCUS22669</name>
</gene>
<feature type="repeat" description="ANK" evidence="1">
    <location>
        <begin position="147"/>
        <end position="179"/>
    </location>
</feature>